<dbReference type="NCBIfam" id="TIGR03506">
    <property type="entry name" value="FlgEFG_subfam"/>
    <property type="match status" value="1"/>
</dbReference>
<dbReference type="GO" id="GO:0071978">
    <property type="term" value="P:bacterial-type flagellum-dependent swarming motility"/>
    <property type="evidence" value="ECO:0007669"/>
    <property type="project" value="TreeGrafter"/>
</dbReference>
<evidence type="ECO:0000259" key="7">
    <source>
        <dbReference type="Pfam" id="PF00460"/>
    </source>
</evidence>
<keyword evidence="9" id="KW-0282">Flagellum</keyword>
<keyword evidence="9" id="KW-0966">Cell projection</keyword>
<keyword evidence="10" id="KW-1185">Reference proteome</keyword>
<evidence type="ECO:0000256" key="4">
    <source>
        <dbReference type="ARBA" id="ARBA00038560"/>
    </source>
</evidence>
<name>A0A192D259_9SPHN</name>
<keyword evidence="3 6" id="KW-0975">Bacterial flagellum</keyword>
<feature type="domain" description="Flagellar basal-body/hook protein C-terminal" evidence="8">
    <location>
        <begin position="205"/>
        <end position="246"/>
    </location>
</feature>
<dbReference type="EMBL" id="CP016033">
    <property type="protein sequence ID" value="ANK12573.1"/>
    <property type="molecule type" value="Genomic_DNA"/>
</dbReference>
<dbReference type="InterPro" id="IPR019776">
    <property type="entry name" value="Flagellar_basal_body_rod_CS"/>
</dbReference>
<evidence type="ECO:0000256" key="3">
    <source>
        <dbReference type="ARBA" id="ARBA00023143"/>
    </source>
</evidence>
<comment type="similarity">
    <text evidence="2 6">Belongs to the flagella basal body rod proteins family.</text>
</comment>
<evidence type="ECO:0000256" key="2">
    <source>
        <dbReference type="ARBA" id="ARBA00009677"/>
    </source>
</evidence>
<dbReference type="InterPro" id="IPR001444">
    <property type="entry name" value="Flag_bb_rod_N"/>
</dbReference>
<evidence type="ECO:0000313" key="10">
    <source>
        <dbReference type="Proteomes" id="UP000078263"/>
    </source>
</evidence>
<organism evidence="9 10">
    <name type="scientific">Erythrobacter neustonensis</name>
    <dbReference type="NCBI Taxonomy" id="1112"/>
    <lineage>
        <taxon>Bacteria</taxon>
        <taxon>Pseudomonadati</taxon>
        <taxon>Pseudomonadota</taxon>
        <taxon>Alphaproteobacteria</taxon>
        <taxon>Sphingomonadales</taxon>
        <taxon>Erythrobacteraceae</taxon>
        <taxon>Erythrobacter/Porphyrobacter group</taxon>
        <taxon>Erythrobacter</taxon>
    </lineage>
</organism>
<keyword evidence="9" id="KW-0969">Cilium</keyword>
<evidence type="ECO:0000259" key="8">
    <source>
        <dbReference type="Pfam" id="PF06429"/>
    </source>
</evidence>
<comment type="subunit">
    <text evidence="4 6">The basal body constitutes a major portion of the flagellar organelle and consists of five rings (E,L,P,S, and M) mounted on a central rod. The rod consists of about 26 subunits of FlgG in the distal portion, and FlgB, FlgC and FlgF are thought to build up the proximal portion of the rod with about 6 subunits each.</text>
</comment>
<dbReference type="Proteomes" id="UP000078263">
    <property type="component" value="Chromosome"/>
</dbReference>
<dbReference type="AlphaFoldDB" id="A0A192D259"/>
<dbReference type="OrthoDB" id="9804559at2"/>
<evidence type="ECO:0000256" key="1">
    <source>
        <dbReference type="ARBA" id="ARBA00004117"/>
    </source>
</evidence>
<dbReference type="NCBIfam" id="NF009280">
    <property type="entry name" value="PRK12640.1"/>
    <property type="match status" value="1"/>
</dbReference>
<dbReference type="PANTHER" id="PTHR30435">
    <property type="entry name" value="FLAGELLAR PROTEIN"/>
    <property type="match status" value="1"/>
</dbReference>
<dbReference type="InterPro" id="IPR010930">
    <property type="entry name" value="Flg_bb/hook_C_dom"/>
</dbReference>
<sequence>MDRLIYTAMTAMNAAMDRQRVVANNLANASTPGFRQEIFAVTPATLKDGTLEARAPARGNVRGADMKAARVVPTGNPLDVALEGKALIAFQSPDRQGEVYSRRGDLRVGATGVLENGEGLAVLGENGAPITLPPGFGISLAADGTVLAADPAAPGAAAEPVGRIRLVNSEGTRLAKGIDGFLKVPAAAGGTGVLPPDLTARLGTGALEMSNVETADTLVQMIEAQRAFEQRAKIIATAGSLDEAGSGLMALR</sequence>
<dbReference type="STRING" id="1112.A9D12_06000"/>
<feature type="domain" description="Flagellar basal body rod protein N-terminal" evidence="7">
    <location>
        <begin position="5"/>
        <end position="35"/>
    </location>
</feature>
<evidence type="ECO:0000256" key="5">
    <source>
        <dbReference type="ARBA" id="ARBA00040228"/>
    </source>
</evidence>
<dbReference type="KEGG" id="pns:A9D12_06000"/>
<reference evidence="9 10" key="1">
    <citation type="submission" date="2016-05" db="EMBL/GenBank/DDBJ databases">
        <title>Compelete Genome Sequence of Bacteriochlorophyll-Synthesizing Bacterium Porphyrobacter neustonensis DSM 9434.</title>
        <authorList>
            <person name="Shi X.-L."/>
            <person name="Wu Y.-H."/>
            <person name="Cheng H."/>
            <person name="Xu L."/>
            <person name="Zhang X.-Q."/>
            <person name="Wang C.-S."/>
            <person name="Xu X.-W."/>
        </authorList>
    </citation>
    <scope>NUCLEOTIDE SEQUENCE [LARGE SCALE GENOMIC DNA]</scope>
    <source>
        <strain evidence="9 10">DSM 9434</strain>
    </source>
</reference>
<evidence type="ECO:0000256" key="6">
    <source>
        <dbReference type="RuleBase" id="RU362116"/>
    </source>
</evidence>
<protein>
    <recommendedName>
        <fullName evidence="5 6">Flagellar basal-body rod protein FlgF</fullName>
    </recommendedName>
</protein>
<accession>A0A192D259</accession>
<comment type="subcellular location">
    <subcellularLocation>
        <location evidence="1 6">Bacterial flagellum basal body</location>
    </subcellularLocation>
</comment>
<gene>
    <name evidence="9" type="ORF">A9D12_06000</name>
</gene>
<proteinExistence type="inferred from homology"/>
<dbReference type="SUPFAM" id="SSF117143">
    <property type="entry name" value="Flagellar hook protein flgE"/>
    <property type="match status" value="1"/>
</dbReference>
<evidence type="ECO:0000313" key="9">
    <source>
        <dbReference type="EMBL" id="ANK12573.1"/>
    </source>
</evidence>
<dbReference type="InterPro" id="IPR037925">
    <property type="entry name" value="FlgE/F/G-like"/>
</dbReference>
<dbReference type="PROSITE" id="PS00588">
    <property type="entry name" value="FLAGELLA_BB_ROD"/>
    <property type="match status" value="1"/>
</dbReference>
<dbReference type="PANTHER" id="PTHR30435:SF18">
    <property type="entry name" value="FLAGELLAR BASAL-BODY ROD PROTEIN FLGF"/>
    <property type="match status" value="1"/>
</dbReference>
<dbReference type="RefSeq" id="WP_068350483.1">
    <property type="nucleotide sequence ID" value="NZ_CP016033.1"/>
</dbReference>
<dbReference type="Pfam" id="PF00460">
    <property type="entry name" value="Flg_bb_rod"/>
    <property type="match status" value="1"/>
</dbReference>
<dbReference type="GO" id="GO:0030694">
    <property type="term" value="C:bacterial-type flagellum basal body, rod"/>
    <property type="evidence" value="ECO:0007669"/>
    <property type="project" value="UniProtKB-UniRule"/>
</dbReference>
<dbReference type="Pfam" id="PF06429">
    <property type="entry name" value="Flg_bbr_C"/>
    <property type="match status" value="1"/>
</dbReference>
<dbReference type="InterPro" id="IPR020013">
    <property type="entry name" value="Flagellar_FlgE/F/G"/>
</dbReference>